<sequence length="315" mass="35199">MATPLIPQEIYLLERYSSADYFKKLRDAFADTVQAAEDALAEVMRTLPPDYRSRPRWQQPDITWGDVVLPNFRDTLQMVEEAYRDLLHGDPSAIEIAGNVNTTFAGQIRDYPCDWMPEPYATRFDEAGVLASRYASNIEFTAFVGWNSSDLSTRYDADSRGPLDAPPTWPIYRLNPAIRVATDEPVKVTGIYLPDADDSCAQFFYAGPHATSASVGYDPKTTQNIDEVDTVWTLVERVADSGGGVPGDEASIDAGECRRPNVPAGQPCPEAGWWFTPAKADSRRYFRQDEIMPTLGGDYGDTFWQWSPDQSAPRL</sequence>
<name>A0ABX1PXY3_9RHOO</name>
<organism evidence="1 2">
    <name type="scientific">Aromatoleum toluvorans</name>
    <dbReference type="NCBI Taxonomy" id="92002"/>
    <lineage>
        <taxon>Bacteria</taxon>
        <taxon>Pseudomonadati</taxon>
        <taxon>Pseudomonadota</taxon>
        <taxon>Betaproteobacteria</taxon>
        <taxon>Rhodocyclales</taxon>
        <taxon>Rhodocyclaceae</taxon>
        <taxon>Aromatoleum</taxon>
    </lineage>
</organism>
<keyword evidence="2" id="KW-1185">Reference proteome</keyword>
<evidence type="ECO:0000313" key="2">
    <source>
        <dbReference type="Proteomes" id="UP000623795"/>
    </source>
</evidence>
<proteinExistence type="predicted"/>
<comment type="caution">
    <text evidence="1">The sequence shown here is derived from an EMBL/GenBank/DDBJ whole genome shotgun (WGS) entry which is preliminary data.</text>
</comment>
<protein>
    <recommendedName>
        <fullName evidence="3">DUF3396 domain-containing protein</fullName>
    </recommendedName>
</protein>
<dbReference type="RefSeq" id="WP_169256178.1">
    <property type="nucleotide sequence ID" value="NZ_WTVN01000015.1"/>
</dbReference>
<dbReference type="Proteomes" id="UP000623795">
    <property type="component" value="Unassembled WGS sequence"/>
</dbReference>
<gene>
    <name evidence="1" type="ORF">GPA22_11300</name>
</gene>
<evidence type="ECO:0000313" key="1">
    <source>
        <dbReference type="EMBL" id="NMG44313.1"/>
    </source>
</evidence>
<accession>A0ABX1PXY3</accession>
<reference evidence="1 2" key="1">
    <citation type="submission" date="2019-12" db="EMBL/GenBank/DDBJ databases">
        <title>Comparative genomics gives insights into the taxonomy of the Azoarcus-Aromatoleum group and reveals separate origins of nif in the plant-associated Azoarcus and non-plant-associated Aromatoleum sub-groups.</title>
        <authorList>
            <person name="Lafos M."/>
            <person name="Maluk M."/>
            <person name="Batista M."/>
            <person name="Junghare M."/>
            <person name="Carmona M."/>
            <person name="Faoro H."/>
            <person name="Cruz L.M."/>
            <person name="Battistoni F."/>
            <person name="De Souza E."/>
            <person name="Pedrosa F."/>
            <person name="Chen W.-M."/>
            <person name="Poole P.S."/>
            <person name="Dixon R.A."/>
            <person name="James E.K."/>
        </authorList>
    </citation>
    <scope>NUCLEOTIDE SEQUENCE [LARGE SCALE GENOMIC DNA]</scope>
    <source>
        <strain evidence="1 2">Td21</strain>
    </source>
</reference>
<dbReference type="EMBL" id="WTVN01000015">
    <property type="protein sequence ID" value="NMG44313.1"/>
    <property type="molecule type" value="Genomic_DNA"/>
</dbReference>
<evidence type="ECO:0008006" key="3">
    <source>
        <dbReference type="Google" id="ProtNLM"/>
    </source>
</evidence>